<protein>
    <submittedName>
        <fullName evidence="2">Uncharacterized protein</fullName>
    </submittedName>
</protein>
<evidence type="ECO:0000313" key="3">
    <source>
        <dbReference type="Proteomes" id="UP001279734"/>
    </source>
</evidence>
<feature type="region of interest" description="Disordered" evidence="1">
    <location>
        <begin position="51"/>
        <end position="71"/>
    </location>
</feature>
<gene>
    <name evidence="2" type="ORF">Nepgr_025640</name>
</gene>
<keyword evidence="3" id="KW-1185">Reference proteome</keyword>
<dbReference type="AlphaFoldDB" id="A0AAD3T6V1"/>
<reference evidence="2" key="1">
    <citation type="submission" date="2023-05" db="EMBL/GenBank/DDBJ databases">
        <title>Nepenthes gracilis genome sequencing.</title>
        <authorList>
            <person name="Fukushima K."/>
        </authorList>
    </citation>
    <scope>NUCLEOTIDE SEQUENCE</scope>
    <source>
        <strain evidence="2">SING2019-196</strain>
    </source>
</reference>
<dbReference type="EMBL" id="BSYO01000026">
    <property type="protein sequence ID" value="GMH23797.1"/>
    <property type="molecule type" value="Genomic_DNA"/>
</dbReference>
<evidence type="ECO:0000256" key="1">
    <source>
        <dbReference type="SAM" id="MobiDB-lite"/>
    </source>
</evidence>
<proteinExistence type="predicted"/>
<name>A0AAD3T6V1_NEPGR</name>
<organism evidence="2 3">
    <name type="scientific">Nepenthes gracilis</name>
    <name type="common">Slender pitcher plant</name>
    <dbReference type="NCBI Taxonomy" id="150966"/>
    <lineage>
        <taxon>Eukaryota</taxon>
        <taxon>Viridiplantae</taxon>
        <taxon>Streptophyta</taxon>
        <taxon>Embryophyta</taxon>
        <taxon>Tracheophyta</taxon>
        <taxon>Spermatophyta</taxon>
        <taxon>Magnoliopsida</taxon>
        <taxon>eudicotyledons</taxon>
        <taxon>Gunneridae</taxon>
        <taxon>Pentapetalae</taxon>
        <taxon>Caryophyllales</taxon>
        <taxon>Nepenthaceae</taxon>
        <taxon>Nepenthes</taxon>
    </lineage>
</organism>
<dbReference type="Proteomes" id="UP001279734">
    <property type="component" value="Unassembled WGS sequence"/>
</dbReference>
<feature type="compositionally biased region" description="Polar residues" evidence="1">
    <location>
        <begin position="58"/>
        <end position="71"/>
    </location>
</feature>
<comment type="caution">
    <text evidence="2">The sequence shown here is derived from an EMBL/GenBank/DDBJ whole genome shotgun (WGS) entry which is preliminary data.</text>
</comment>
<evidence type="ECO:0000313" key="2">
    <source>
        <dbReference type="EMBL" id="GMH23797.1"/>
    </source>
</evidence>
<sequence length="71" mass="7369">MAPHSLSPQIASSVGRAQGLCSLAPIHRLEHYEALLRAPCASVPVVGEIGLGPVPSNGVKQLSSKQGRNKT</sequence>
<accession>A0AAD3T6V1</accession>